<evidence type="ECO:0000313" key="2">
    <source>
        <dbReference type="EMBL" id="QOV18683.1"/>
    </source>
</evidence>
<evidence type="ECO:0000256" key="1">
    <source>
        <dbReference type="SAM" id="SignalP"/>
    </source>
</evidence>
<dbReference type="AlphaFoldDB" id="A0A7M2REC2"/>
<dbReference type="InterPro" id="IPR050490">
    <property type="entry name" value="Bact_solute-bd_prot1"/>
</dbReference>
<dbReference type="SUPFAM" id="SSF53850">
    <property type="entry name" value="Periplasmic binding protein-like II"/>
    <property type="match status" value="1"/>
</dbReference>
<organism evidence="2 3">
    <name type="scientific">Blautia liquoris</name>
    <dbReference type="NCBI Taxonomy" id="2779518"/>
    <lineage>
        <taxon>Bacteria</taxon>
        <taxon>Bacillati</taxon>
        <taxon>Bacillota</taxon>
        <taxon>Clostridia</taxon>
        <taxon>Lachnospirales</taxon>
        <taxon>Lachnospiraceae</taxon>
        <taxon>Blautia</taxon>
    </lineage>
</organism>
<name>A0A7M2REC2_9FIRM</name>
<accession>A0A7M2REC2</accession>
<dbReference type="PANTHER" id="PTHR43649">
    <property type="entry name" value="ARABINOSE-BINDING PROTEIN-RELATED"/>
    <property type="match status" value="1"/>
</dbReference>
<dbReference type="EMBL" id="CP063304">
    <property type="protein sequence ID" value="QOV18683.1"/>
    <property type="molecule type" value="Genomic_DNA"/>
</dbReference>
<feature type="signal peptide" evidence="1">
    <location>
        <begin position="1"/>
        <end position="23"/>
    </location>
</feature>
<dbReference type="InterPro" id="IPR006059">
    <property type="entry name" value="SBP"/>
</dbReference>
<gene>
    <name evidence="2" type="ORF">INP51_11790</name>
</gene>
<dbReference type="PANTHER" id="PTHR43649:SF17">
    <property type="entry name" value="ABC TRANSPORTER SOLUTE BINDING PROTEIN-SUGAR TRANSPORT"/>
    <property type="match status" value="1"/>
</dbReference>
<keyword evidence="1" id="KW-0732">Signal</keyword>
<dbReference type="Pfam" id="PF01547">
    <property type="entry name" value="SBP_bac_1"/>
    <property type="match status" value="1"/>
</dbReference>
<proteinExistence type="predicted"/>
<reference evidence="2 3" key="1">
    <citation type="submission" date="2020-10" db="EMBL/GenBank/DDBJ databases">
        <title>Blautia liquoris sp.nov., isolated from the mud in a fermentation cellar used for the production of Chinese strong-flavoured liquor.</title>
        <authorList>
            <person name="Lu L."/>
        </authorList>
    </citation>
    <scope>NUCLEOTIDE SEQUENCE [LARGE SCALE GENOMIC DNA]</scope>
    <source>
        <strain evidence="2 3">LZLJ-3</strain>
    </source>
</reference>
<sequence length="560" mass="63007">MRKILKKVSVTGLTAVLSISMLAGCGSKQDDNEKKVELNKAGTYPIVKDGTINMTMFTMSMPNVEDFATNDFTEFMEKKTGIKMEFITGGRDDWSDKLNMILQSDDYPDIIFGVSPDIAKYGVKEGIIIPLDDYITEENVPNYLRVMKDYDMDITRETDGKIYSLAEVNDCYHCSYGRKLWVNKHHLDEMGVGVPTTTDEFMDVCKKFLEYKPDGIAVAGAEQGWFSRMQDWLMGAYTFIPSKSAAFTVRDFAAVNMDTDKIVDVATTDEYKEGLKFIKQLYDMGAIYDGNFTQTGEQMKTLVNQPDEPVLFFADGTISDSIDSVSNNELYRHYEAMAPIKGPDGTQIAWKERNSGLSSGGVCITDKCKNPEAALRWADFFYSETGDLSSQYGPEEGKDWELNPKGKVGMDGNPALYEVLNAYSAETQNHDWQDVGIRVAPRDYRMGQAMDIDVDPYSPEGLEKLLYDATKELYEPYGENTNLANIEVLKVTDEESTDMSTTAVEVSKLIDENAVAFMTGEKDIDSEWDKYLDALDKAGLPELIKTYQTAYDRMHSQSKE</sequence>
<feature type="chain" id="PRO_5038437642" evidence="1">
    <location>
        <begin position="24"/>
        <end position="560"/>
    </location>
</feature>
<dbReference type="RefSeq" id="WP_193735045.1">
    <property type="nucleotide sequence ID" value="NZ_CP063304.1"/>
</dbReference>
<dbReference type="PROSITE" id="PS51257">
    <property type="entry name" value="PROKAR_LIPOPROTEIN"/>
    <property type="match status" value="1"/>
</dbReference>
<protein>
    <submittedName>
        <fullName evidence="2">Extracellular solute-binding protein</fullName>
    </submittedName>
</protein>
<dbReference type="Gene3D" id="3.40.190.10">
    <property type="entry name" value="Periplasmic binding protein-like II"/>
    <property type="match status" value="2"/>
</dbReference>
<dbReference type="Proteomes" id="UP000593601">
    <property type="component" value="Chromosome"/>
</dbReference>
<evidence type="ECO:0000313" key="3">
    <source>
        <dbReference type="Proteomes" id="UP000593601"/>
    </source>
</evidence>
<keyword evidence="3" id="KW-1185">Reference proteome</keyword>
<dbReference type="KEGG" id="bliq:INP51_11790"/>